<dbReference type="InterPro" id="IPR017932">
    <property type="entry name" value="GATase_2_dom"/>
</dbReference>
<dbReference type="Pfam" id="PF00733">
    <property type="entry name" value="Asn_synthase"/>
    <property type="match status" value="1"/>
</dbReference>
<dbReference type="SUPFAM" id="SSF52402">
    <property type="entry name" value="Adenine nucleotide alpha hydrolases-like"/>
    <property type="match status" value="1"/>
</dbReference>
<protein>
    <submittedName>
        <fullName evidence="7">Glutamine amidotransferase type-2 domain-containing protein</fullName>
    </submittedName>
</protein>
<dbReference type="InterPro" id="IPR051786">
    <property type="entry name" value="ASN_synthetase/amidase"/>
</dbReference>
<dbReference type="InterPro" id="IPR033738">
    <property type="entry name" value="AsnB_N"/>
</dbReference>
<evidence type="ECO:0000256" key="2">
    <source>
        <dbReference type="ARBA" id="ARBA00022741"/>
    </source>
</evidence>
<dbReference type="Proteomes" id="UP001408356">
    <property type="component" value="Unassembled WGS sequence"/>
</dbReference>
<evidence type="ECO:0000256" key="1">
    <source>
        <dbReference type="ARBA" id="ARBA00005752"/>
    </source>
</evidence>
<evidence type="ECO:0000256" key="4">
    <source>
        <dbReference type="ARBA" id="ARBA00022962"/>
    </source>
</evidence>
<reference evidence="7 8" key="1">
    <citation type="journal article" date="2024" name="J. Plant Pathol.">
        <title>Sequence and assembly of the genome of Seiridium unicorne, isolate CBS 538.82, causal agent of cypress canker disease.</title>
        <authorList>
            <person name="Scali E."/>
            <person name="Rocca G.D."/>
            <person name="Danti R."/>
            <person name="Garbelotto M."/>
            <person name="Barberini S."/>
            <person name="Baroncelli R."/>
            <person name="Emiliani G."/>
        </authorList>
    </citation>
    <scope>NUCLEOTIDE SEQUENCE [LARGE SCALE GENOMIC DNA]</scope>
    <source>
        <strain evidence="7 8">BM-138-508</strain>
    </source>
</reference>
<dbReference type="InterPro" id="IPR029055">
    <property type="entry name" value="Ntn_hydrolases_N"/>
</dbReference>
<proteinExistence type="inferred from homology"/>
<comment type="similarity">
    <text evidence="1">Belongs to the asparagine synthetase family.</text>
</comment>
<dbReference type="PIRSF" id="PIRSF001589">
    <property type="entry name" value="Asn_synthetase_glu-h"/>
    <property type="match status" value="1"/>
</dbReference>
<evidence type="ECO:0000313" key="8">
    <source>
        <dbReference type="Proteomes" id="UP001408356"/>
    </source>
</evidence>
<dbReference type="InterPro" id="IPR001962">
    <property type="entry name" value="Asn_synthase"/>
</dbReference>
<dbReference type="Gene3D" id="3.40.50.620">
    <property type="entry name" value="HUPs"/>
    <property type="match status" value="1"/>
</dbReference>
<evidence type="ECO:0000256" key="5">
    <source>
        <dbReference type="PIRNR" id="PIRNR001589"/>
    </source>
</evidence>
<dbReference type="EMBL" id="JARVKF010000399">
    <property type="protein sequence ID" value="KAK9417359.1"/>
    <property type="molecule type" value="Genomic_DNA"/>
</dbReference>
<dbReference type="PANTHER" id="PTHR43284:SF1">
    <property type="entry name" value="ASPARAGINE SYNTHETASE"/>
    <property type="match status" value="1"/>
</dbReference>
<dbReference type="InterPro" id="IPR014729">
    <property type="entry name" value="Rossmann-like_a/b/a_fold"/>
</dbReference>
<gene>
    <name evidence="7" type="ORF">SUNI508_08939</name>
</gene>
<sequence length="709" mass="80239">MCGLSAVITLERRAHGDEDADDKPRDELRSRLSSSLDHIKHRGPDAQHIWISPDNSVALGHCRLSIVDLSPQGEQPLHDDEGHIHAVVMGEIYDDDVLRERCIQKFGYKFRGHSDSELVIALYKHYGAPAFLEHLRGEYAFVIYDDCSGEIIAARDRFGVKPLFWTRVGNTLLVAAEMKAFIPLGWIPEWNIDGIALSSCFVGSDTIFKDVYRLRPGYYLTASPDGRVGTHEYWDIHYRDKREIETRSVDEMVMSVREKIIESVRIRLRADVPVGIYLSGGIDSSAIAGITKYLIEEKGQKIGSQDIKKKLACFTIQFDRDSGFDESEIAERTANFLGVDMHVKDMNEAAMVRHFEDCIWHNEHHCWDLGTVGKFALSELPREHGFKVILSGEGADELFAGYQWFVPEFLLETDQSSPDLPLQRDDGLRRRLGEKAGQDILSVFSKVGTDRCDSGIEAELKLRLNKVGSPASMATRLTPREIFVPSLQTRYSSADVVRGVIDAWSPAAQEKVMNDWHPVHTSMYAWSKCQLPNYILTALGDRCEMAHSIEGRPPFLDHQLADLMGSIPPSLKMYYGPQGKGPDAGNNTWWHNADAQAAAQFWEKWILREAVKPFITEELYLRRKHFYSAPVLWPTDGPLHSLFKRLLTEENVKALGFVDWPEIRKSLEQGFGEKADLSATRKCIIVGSFVTLSKRFSVSRARVKDDIIV</sequence>
<dbReference type="PROSITE" id="PS51278">
    <property type="entry name" value="GATASE_TYPE_2"/>
    <property type="match status" value="1"/>
</dbReference>
<evidence type="ECO:0000313" key="7">
    <source>
        <dbReference type="EMBL" id="KAK9417359.1"/>
    </source>
</evidence>
<organism evidence="7 8">
    <name type="scientific">Seiridium unicorne</name>
    <dbReference type="NCBI Taxonomy" id="138068"/>
    <lineage>
        <taxon>Eukaryota</taxon>
        <taxon>Fungi</taxon>
        <taxon>Dikarya</taxon>
        <taxon>Ascomycota</taxon>
        <taxon>Pezizomycotina</taxon>
        <taxon>Sordariomycetes</taxon>
        <taxon>Xylariomycetidae</taxon>
        <taxon>Amphisphaeriales</taxon>
        <taxon>Sporocadaceae</taxon>
        <taxon>Seiridium</taxon>
    </lineage>
</organism>
<dbReference type="CDD" id="cd00712">
    <property type="entry name" value="AsnB"/>
    <property type="match status" value="1"/>
</dbReference>
<feature type="domain" description="Glutamine amidotransferase type-2" evidence="6">
    <location>
        <begin position="2"/>
        <end position="225"/>
    </location>
</feature>
<keyword evidence="3 5" id="KW-0067">ATP-binding</keyword>
<name>A0ABR2USQ4_9PEZI</name>
<dbReference type="PANTHER" id="PTHR43284">
    <property type="entry name" value="ASPARAGINE SYNTHETASE (GLUTAMINE-HYDROLYZING)"/>
    <property type="match status" value="1"/>
</dbReference>
<evidence type="ECO:0000259" key="6">
    <source>
        <dbReference type="PROSITE" id="PS51278"/>
    </source>
</evidence>
<keyword evidence="8" id="KW-1185">Reference proteome</keyword>
<keyword evidence="2 5" id="KW-0547">Nucleotide-binding</keyword>
<dbReference type="SUPFAM" id="SSF56235">
    <property type="entry name" value="N-terminal nucleophile aminohydrolases (Ntn hydrolases)"/>
    <property type="match status" value="1"/>
</dbReference>
<dbReference type="NCBIfam" id="TIGR01536">
    <property type="entry name" value="asn_synth_AEB"/>
    <property type="match status" value="1"/>
</dbReference>
<accession>A0ABR2USQ4</accession>
<dbReference type="CDD" id="cd01991">
    <property type="entry name" value="Asn_synthase_B_C"/>
    <property type="match status" value="1"/>
</dbReference>
<dbReference type="Gene3D" id="3.60.20.10">
    <property type="entry name" value="Glutamine Phosphoribosylpyrophosphate, subunit 1, domain 1"/>
    <property type="match status" value="1"/>
</dbReference>
<comment type="caution">
    <text evidence="7">The sequence shown here is derived from an EMBL/GenBank/DDBJ whole genome shotgun (WGS) entry which is preliminary data.</text>
</comment>
<keyword evidence="4 7" id="KW-0315">Glutamine amidotransferase</keyword>
<dbReference type="Pfam" id="PF13537">
    <property type="entry name" value="GATase_7"/>
    <property type="match status" value="1"/>
</dbReference>
<evidence type="ECO:0000256" key="3">
    <source>
        <dbReference type="ARBA" id="ARBA00022840"/>
    </source>
</evidence>
<dbReference type="InterPro" id="IPR006426">
    <property type="entry name" value="Asn_synth_AEB"/>
</dbReference>